<dbReference type="WBParaSite" id="RSKR_0000815200.1">
    <property type="protein sequence ID" value="RSKR_0000815200.1"/>
    <property type="gene ID" value="RSKR_0000815200"/>
</dbReference>
<evidence type="ECO:0000313" key="1">
    <source>
        <dbReference type="Proteomes" id="UP000095286"/>
    </source>
</evidence>
<name>A0AC35U5X2_9BILA</name>
<dbReference type="Proteomes" id="UP000095286">
    <property type="component" value="Unplaced"/>
</dbReference>
<sequence length="186" mass="21353">MIRYDKDKESGETLLVTLRIAIKNPLTFPFRLIGDKANGVFVTCVSDDTCLLKNGDILLSCNELKLRGLSCNQVLCAMKYFLNQNNGFSCIKLWRNNDCFFQNKIRRHWTVNEGMNLINTQFVIENDILNKIDTRTSSNGPICTLVIKNKEISDANDIKMPNNTKNYMAIFDEAKQKTTTRMEPKK</sequence>
<reference evidence="2" key="1">
    <citation type="submission" date="2016-11" db="UniProtKB">
        <authorList>
            <consortium name="WormBaseParasite"/>
        </authorList>
    </citation>
    <scope>IDENTIFICATION</scope>
    <source>
        <strain evidence="2">KR3021</strain>
    </source>
</reference>
<proteinExistence type="predicted"/>
<evidence type="ECO:0000313" key="2">
    <source>
        <dbReference type="WBParaSite" id="RSKR_0000815200.1"/>
    </source>
</evidence>
<organism evidence="1 2">
    <name type="scientific">Rhabditophanes sp. KR3021</name>
    <dbReference type="NCBI Taxonomy" id="114890"/>
    <lineage>
        <taxon>Eukaryota</taxon>
        <taxon>Metazoa</taxon>
        <taxon>Ecdysozoa</taxon>
        <taxon>Nematoda</taxon>
        <taxon>Chromadorea</taxon>
        <taxon>Rhabditida</taxon>
        <taxon>Tylenchina</taxon>
        <taxon>Panagrolaimomorpha</taxon>
        <taxon>Strongyloidoidea</taxon>
        <taxon>Alloionematidae</taxon>
        <taxon>Rhabditophanes</taxon>
    </lineage>
</organism>
<protein>
    <submittedName>
        <fullName evidence="2">PDZ domain-containing protein</fullName>
    </submittedName>
</protein>
<accession>A0AC35U5X2</accession>